<dbReference type="EMBL" id="RQIS01000004">
    <property type="protein sequence ID" value="RQH07943.1"/>
    <property type="molecule type" value="Genomic_DNA"/>
</dbReference>
<dbReference type="Proteomes" id="UP000272778">
    <property type="component" value="Unassembled WGS sequence"/>
</dbReference>
<keyword evidence="1" id="KW-0732">Signal</keyword>
<dbReference type="RefSeq" id="WP_124150422.1">
    <property type="nucleotide sequence ID" value="NZ_RQIS01000004.1"/>
</dbReference>
<name>A0A3N6P386_9BURK</name>
<protein>
    <recommendedName>
        <fullName evidence="4">Lipoprotein</fullName>
    </recommendedName>
</protein>
<comment type="caution">
    <text evidence="2">The sequence shown here is derived from an EMBL/GenBank/DDBJ whole genome shotgun (WGS) entry which is preliminary data.</text>
</comment>
<evidence type="ECO:0008006" key="4">
    <source>
        <dbReference type="Google" id="ProtNLM"/>
    </source>
</evidence>
<reference evidence="2 3" key="1">
    <citation type="submission" date="2018-11" db="EMBL/GenBank/DDBJ databases">
        <title>Paraburkholderia sp. DHOA04, isolated from soil.</title>
        <authorList>
            <person name="Gao Z.-H."/>
            <person name="Qiu L.-H."/>
            <person name="Fu J.-C."/>
        </authorList>
    </citation>
    <scope>NUCLEOTIDE SEQUENCE [LARGE SCALE GENOMIC DNA]</scope>
    <source>
        <strain evidence="2 3">DHOA04</strain>
    </source>
</reference>
<accession>A0A3N6P386</accession>
<dbReference type="PROSITE" id="PS51257">
    <property type="entry name" value="PROKAR_LIPOPROTEIN"/>
    <property type="match status" value="1"/>
</dbReference>
<proteinExistence type="predicted"/>
<feature type="chain" id="PRO_5018201078" description="Lipoprotein" evidence="1">
    <location>
        <begin position="30"/>
        <end position="246"/>
    </location>
</feature>
<evidence type="ECO:0000313" key="3">
    <source>
        <dbReference type="Proteomes" id="UP000272778"/>
    </source>
</evidence>
<organism evidence="2 3">
    <name type="scientific">Paraburkholderia dinghuensis</name>
    <dbReference type="NCBI Taxonomy" id="2305225"/>
    <lineage>
        <taxon>Bacteria</taxon>
        <taxon>Pseudomonadati</taxon>
        <taxon>Pseudomonadota</taxon>
        <taxon>Betaproteobacteria</taxon>
        <taxon>Burkholderiales</taxon>
        <taxon>Burkholderiaceae</taxon>
        <taxon>Paraburkholderia</taxon>
    </lineage>
</organism>
<evidence type="ECO:0000313" key="2">
    <source>
        <dbReference type="EMBL" id="RQH07943.1"/>
    </source>
</evidence>
<dbReference type="AlphaFoldDB" id="A0A3N6P386"/>
<dbReference type="OrthoDB" id="9791183at2"/>
<feature type="signal peptide" evidence="1">
    <location>
        <begin position="1"/>
        <end position="29"/>
    </location>
</feature>
<sequence>MMETNSRLVVCVAAAVLLTACGGSGSSSGSQPAPVVNADPQGFWQGTDTNGRAVAALVLETGQYFAVYSTNSSVGGMVEGTLTVSGNAVSDNSAIDFVVGAPAVNATVTGTATTKQLLAVKVSEPSQSVSFTGTYNATYDSSPSSTAAVGTWTGSAAGGAAVTSITVAADNSFTGTSETCTFSGSVAPRASGKNVFDGNVTFNNASCQLGAGTKIGFEAVIANNQMVAAGVNPSRTAGFVFLGTRG</sequence>
<gene>
    <name evidence="2" type="ORF">D1Y85_07515</name>
</gene>
<keyword evidence="3" id="KW-1185">Reference proteome</keyword>
<evidence type="ECO:0000256" key="1">
    <source>
        <dbReference type="SAM" id="SignalP"/>
    </source>
</evidence>